<dbReference type="PANTHER" id="PTHR24020:SF20">
    <property type="entry name" value="PH DOMAIN-CONTAINING PROTEIN"/>
    <property type="match status" value="1"/>
</dbReference>
<dbReference type="InterPro" id="IPR050525">
    <property type="entry name" value="ECM_Assembly_Org"/>
</dbReference>
<feature type="domain" description="VWFA" evidence="1">
    <location>
        <begin position="124"/>
        <end position="283"/>
    </location>
</feature>
<dbReference type="Pfam" id="PF00092">
    <property type="entry name" value="VWA"/>
    <property type="match status" value="2"/>
</dbReference>
<dbReference type="InterPro" id="IPR036465">
    <property type="entry name" value="vWFA_dom_sf"/>
</dbReference>
<dbReference type="EMBL" id="JAWDGP010005334">
    <property type="protein sequence ID" value="KAK3757747.1"/>
    <property type="molecule type" value="Genomic_DNA"/>
</dbReference>
<keyword evidence="3" id="KW-1185">Reference proteome</keyword>
<feature type="domain" description="VWFA" evidence="1">
    <location>
        <begin position="1"/>
        <end position="97"/>
    </location>
</feature>
<dbReference type="PANTHER" id="PTHR24020">
    <property type="entry name" value="COLLAGEN ALPHA"/>
    <property type="match status" value="1"/>
</dbReference>
<evidence type="ECO:0000313" key="3">
    <source>
        <dbReference type="Proteomes" id="UP001283361"/>
    </source>
</evidence>
<dbReference type="Proteomes" id="UP001283361">
    <property type="component" value="Unassembled WGS sequence"/>
</dbReference>
<dbReference type="AlphaFoldDB" id="A0AAE0YVE6"/>
<organism evidence="2 3">
    <name type="scientific">Elysia crispata</name>
    <name type="common">lettuce slug</name>
    <dbReference type="NCBI Taxonomy" id="231223"/>
    <lineage>
        <taxon>Eukaryota</taxon>
        <taxon>Metazoa</taxon>
        <taxon>Spiralia</taxon>
        <taxon>Lophotrochozoa</taxon>
        <taxon>Mollusca</taxon>
        <taxon>Gastropoda</taxon>
        <taxon>Heterobranchia</taxon>
        <taxon>Euthyneura</taxon>
        <taxon>Panpulmonata</taxon>
        <taxon>Sacoglossa</taxon>
        <taxon>Placobranchoidea</taxon>
        <taxon>Plakobranchidae</taxon>
        <taxon>Elysia</taxon>
    </lineage>
</organism>
<dbReference type="SMART" id="SM00327">
    <property type="entry name" value="VWA"/>
    <property type="match status" value="1"/>
</dbReference>
<name>A0AAE0YVE6_9GAST</name>
<evidence type="ECO:0000259" key="1">
    <source>
        <dbReference type="PROSITE" id="PS50234"/>
    </source>
</evidence>
<protein>
    <recommendedName>
        <fullName evidence="1">VWFA domain-containing protein</fullName>
    </recommendedName>
</protein>
<gene>
    <name evidence="2" type="ORF">RRG08_056133</name>
</gene>
<dbReference type="PROSITE" id="PS50234">
    <property type="entry name" value="VWFA"/>
    <property type="match status" value="2"/>
</dbReference>
<accession>A0AAE0YVE6</accession>
<evidence type="ECO:0000313" key="2">
    <source>
        <dbReference type="EMBL" id="KAK3757747.1"/>
    </source>
</evidence>
<comment type="caution">
    <text evidence="2">The sequence shown here is derived from an EMBL/GenBank/DDBJ whole genome shotgun (WGS) entry which is preliminary data.</text>
</comment>
<reference evidence="2" key="1">
    <citation type="journal article" date="2023" name="G3 (Bethesda)">
        <title>A reference genome for the long-term kleptoplast-retaining sea slug Elysia crispata morphotype clarki.</title>
        <authorList>
            <person name="Eastman K.E."/>
            <person name="Pendleton A.L."/>
            <person name="Shaikh M.A."/>
            <person name="Suttiyut T."/>
            <person name="Ogas R."/>
            <person name="Tomko P."/>
            <person name="Gavelis G."/>
            <person name="Widhalm J.R."/>
            <person name="Wisecaver J.H."/>
        </authorList>
    </citation>
    <scope>NUCLEOTIDE SEQUENCE</scope>
    <source>
        <strain evidence="2">ECLA1</strain>
    </source>
</reference>
<dbReference type="SUPFAM" id="SSF53300">
    <property type="entry name" value="vWA-like"/>
    <property type="match status" value="2"/>
</dbReference>
<proteinExistence type="predicted"/>
<sequence length="299" mass="32970">MQDLVSAHTVFSETYGDRETAPNFLIVISGSRSSDPYKTEAMLAPLARKGVTIYTIGVGASADEEELKTIAYPPIRVFHAENAQTLSCIKDQLVEDICRDIDRASGNTQQGTRVACTSDGVTADIFFVLDASHWVSESEFKHILDFVKSFVDSFLYGPNNVRVGMTPYSGGLNMKIHFKQFPTREFLYYGMNYIQYNGGDARLDRGLVSAHTVFSETYGDRETAPNFLIVISGGPLARKGVTIYTSGVGASAEEEELKTIAYPPIRVFHAENVQALSSIKDQLVGDICRDWNMTKSNAS</sequence>
<dbReference type="Gene3D" id="3.40.50.410">
    <property type="entry name" value="von Willebrand factor, type A domain"/>
    <property type="match status" value="2"/>
</dbReference>
<dbReference type="InterPro" id="IPR002035">
    <property type="entry name" value="VWF_A"/>
</dbReference>